<organism evidence="2 3">
    <name type="scientific">Aspergillus homomorphus (strain CBS 101889)</name>
    <dbReference type="NCBI Taxonomy" id="1450537"/>
    <lineage>
        <taxon>Eukaryota</taxon>
        <taxon>Fungi</taxon>
        <taxon>Dikarya</taxon>
        <taxon>Ascomycota</taxon>
        <taxon>Pezizomycotina</taxon>
        <taxon>Eurotiomycetes</taxon>
        <taxon>Eurotiomycetidae</taxon>
        <taxon>Eurotiales</taxon>
        <taxon>Aspergillaceae</taxon>
        <taxon>Aspergillus</taxon>
        <taxon>Aspergillus subgen. Circumdati</taxon>
    </lineage>
</organism>
<dbReference type="Proteomes" id="UP000248961">
    <property type="component" value="Unassembled WGS sequence"/>
</dbReference>
<proteinExistence type="predicted"/>
<evidence type="ECO:0000256" key="1">
    <source>
        <dbReference type="SAM" id="MobiDB-lite"/>
    </source>
</evidence>
<sequence length="155" mass="16770">MTVRSTTRRSLGPSTNAQRVRPRARDGTYTRAKPTPHDQARGSQGNSIIPSVMGKRPFTAITIDDSEYETTPAPKRPQHPHPDGSRAAILVSAPDLEIQVAFTFSELCAAGKAPGDANDAQFDRFMARVCDSEEGLRETEISTGAAVMTRLGTGW</sequence>
<evidence type="ECO:0000313" key="3">
    <source>
        <dbReference type="Proteomes" id="UP000248961"/>
    </source>
</evidence>
<dbReference type="VEuPathDB" id="FungiDB:BO97DRAFT_403418"/>
<accession>A0A395I5C0</accession>
<dbReference type="AlphaFoldDB" id="A0A395I5C0"/>
<dbReference type="RefSeq" id="XP_025554576.1">
    <property type="nucleotide sequence ID" value="XM_025694727.1"/>
</dbReference>
<protein>
    <submittedName>
        <fullName evidence="2">Uncharacterized protein</fullName>
    </submittedName>
</protein>
<dbReference type="EMBL" id="KZ824271">
    <property type="protein sequence ID" value="RAL15422.1"/>
    <property type="molecule type" value="Genomic_DNA"/>
</dbReference>
<feature type="compositionally biased region" description="Polar residues" evidence="1">
    <location>
        <begin position="1"/>
        <end position="18"/>
    </location>
</feature>
<gene>
    <name evidence="2" type="ORF">BO97DRAFT_403418</name>
</gene>
<keyword evidence="3" id="KW-1185">Reference proteome</keyword>
<name>A0A395I5C0_ASPHC</name>
<dbReference type="GeneID" id="37199016"/>
<evidence type="ECO:0000313" key="2">
    <source>
        <dbReference type="EMBL" id="RAL15422.1"/>
    </source>
</evidence>
<reference evidence="2 3" key="1">
    <citation type="submission" date="2018-02" db="EMBL/GenBank/DDBJ databases">
        <title>The genomes of Aspergillus section Nigri reveals drivers in fungal speciation.</title>
        <authorList>
            <consortium name="DOE Joint Genome Institute"/>
            <person name="Vesth T.C."/>
            <person name="Nybo J."/>
            <person name="Theobald S."/>
            <person name="Brandl J."/>
            <person name="Frisvad J.C."/>
            <person name="Nielsen K.F."/>
            <person name="Lyhne E.K."/>
            <person name="Kogle M.E."/>
            <person name="Kuo A."/>
            <person name="Riley R."/>
            <person name="Clum A."/>
            <person name="Nolan M."/>
            <person name="Lipzen A."/>
            <person name="Salamov A."/>
            <person name="Henrissat B."/>
            <person name="Wiebenga A."/>
            <person name="De vries R.P."/>
            <person name="Grigoriev I.V."/>
            <person name="Mortensen U.H."/>
            <person name="Andersen M.R."/>
            <person name="Baker S.E."/>
        </authorList>
    </citation>
    <scope>NUCLEOTIDE SEQUENCE [LARGE SCALE GENOMIC DNA]</scope>
    <source>
        <strain evidence="2 3">CBS 101889</strain>
    </source>
</reference>
<feature type="region of interest" description="Disordered" evidence="1">
    <location>
        <begin position="1"/>
        <end position="87"/>
    </location>
</feature>